<evidence type="ECO:0000256" key="1">
    <source>
        <dbReference type="SAM" id="Phobius"/>
    </source>
</evidence>
<dbReference type="RefSeq" id="WP_034741271.1">
    <property type="nucleotide sequence ID" value="NZ_AWFG01000041.1"/>
</dbReference>
<reference evidence="2 3" key="1">
    <citation type="journal article" date="2014" name="Antonie Van Leeuwenhoek">
        <title>Hyphomonas beringensis sp. nov. and Hyphomonas chukchiensis sp. nov., isolated from surface seawater of the Bering Sea and Chukchi Sea.</title>
        <authorList>
            <person name="Li C."/>
            <person name="Lai Q."/>
            <person name="Li G."/>
            <person name="Dong C."/>
            <person name="Wang J."/>
            <person name="Liao Y."/>
            <person name="Shao Z."/>
        </authorList>
    </citation>
    <scope>NUCLEOTIDE SEQUENCE [LARGE SCALE GENOMIC DNA]</scope>
    <source>
        <strain evidence="2 3">BH-BN04-4</strain>
    </source>
</reference>
<protein>
    <recommendedName>
        <fullName evidence="4">DUF2975 domain-containing protein</fullName>
    </recommendedName>
</protein>
<proteinExistence type="predicted"/>
<dbReference type="Proteomes" id="UP000027190">
    <property type="component" value="Unassembled WGS sequence"/>
</dbReference>
<feature type="transmembrane region" description="Helical" evidence="1">
    <location>
        <begin position="156"/>
        <end position="173"/>
    </location>
</feature>
<keyword evidence="1" id="KW-0812">Transmembrane</keyword>
<comment type="caution">
    <text evidence="2">The sequence shown here is derived from an EMBL/GenBank/DDBJ whole genome shotgun (WGS) entry which is preliminary data.</text>
</comment>
<sequence>MTSYSIDDARPAPSRLAGILAVVTLIAAIVQPVFTTLVWLFWDAFAGPASDNFQGSFDLTTLGMGGRLAGFCVSLAGTLAGAYGLLGLRQTFLEARDRRAFSAKSLQGFRRFAWVSLFLAFYGIIQHAALFAIFSISDPSQPAGISVRLGTPELKAIFSALLLVFVAGVFAEAKRIKDENDSFL</sequence>
<dbReference type="eggNOG" id="ENOG5030VA3">
    <property type="taxonomic scope" value="Bacteria"/>
</dbReference>
<dbReference type="STRING" id="1280947.HY30_06270"/>
<dbReference type="PATRIC" id="fig|1280947.3.peg.2611"/>
<dbReference type="OrthoDB" id="7630662at2"/>
<dbReference type="EMBL" id="AWFG01000041">
    <property type="protein sequence ID" value="KCZ56719.1"/>
    <property type="molecule type" value="Genomic_DNA"/>
</dbReference>
<evidence type="ECO:0000313" key="3">
    <source>
        <dbReference type="Proteomes" id="UP000027190"/>
    </source>
</evidence>
<feature type="transmembrane region" description="Helical" evidence="1">
    <location>
        <begin position="68"/>
        <end position="88"/>
    </location>
</feature>
<accession>A0A062UJI7</accession>
<keyword evidence="1" id="KW-0472">Membrane</keyword>
<evidence type="ECO:0000313" key="2">
    <source>
        <dbReference type="EMBL" id="KCZ56719.1"/>
    </source>
</evidence>
<feature type="transmembrane region" description="Helical" evidence="1">
    <location>
        <begin position="109"/>
        <end position="136"/>
    </location>
</feature>
<organism evidence="2 3">
    <name type="scientific">Hyphomonas chukchiensis</name>
    <dbReference type="NCBI Taxonomy" id="1280947"/>
    <lineage>
        <taxon>Bacteria</taxon>
        <taxon>Pseudomonadati</taxon>
        <taxon>Pseudomonadota</taxon>
        <taxon>Alphaproteobacteria</taxon>
        <taxon>Hyphomonadales</taxon>
        <taxon>Hyphomonadaceae</taxon>
        <taxon>Hyphomonas</taxon>
    </lineage>
</organism>
<feature type="transmembrane region" description="Helical" evidence="1">
    <location>
        <begin position="16"/>
        <end position="42"/>
    </location>
</feature>
<dbReference type="Pfam" id="PF11188">
    <property type="entry name" value="DUF2975"/>
    <property type="match status" value="1"/>
</dbReference>
<evidence type="ECO:0008006" key="4">
    <source>
        <dbReference type="Google" id="ProtNLM"/>
    </source>
</evidence>
<name>A0A062UJI7_9PROT</name>
<dbReference type="AlphaFoldDB" id="A0A062UJI7"/>
<keyword evidence="1" id="KW-1133">Transmembrane helix</keyword>
<dbReference type="InterPro" id="IPR021354">
    <property type="entry name" value="DUF2975"/>
</dbReference>
<keyword evidence="3" id="KW-1185">Reference proteome</keyword>
<gene>
    <name evidence="2" type="ORF">HY30_06270</name>
</gene>